<organism evidence="2 3">
    <name type="scientific">Mycobacterium kansasii</name>
    <dbReference type="NCBI Taxonomy" id="1768"/>
    <lineage>
        <taxon>Bacteria</taxon>
        <taxon>Bacillati</taxon>
        <taxon>Actinomycetota</taxon>
        <taxon>Actinomycetes</taxon>
        <taxon>Mycobacteriales</taxon>
        <taxon>Mycobacteriaceae</taxon>
        <taxon>Mycobacterium</taxon>
    </lineage>
</organism>
<sequence>MTIFAASTLVVVDHRVRYALAAMLALFGAEIALGFALTAPVVGAVAATARRFGPVGALAAATIQRAPRRVWATVMTVLIAVVTTVVISGTNSDMISSAREIFAPVAGVDVWVSADPPGRYPTGPLPQGLSEQLAAVPGVARVIEGAAAFAVVGGTRCCSTGSPRNRRFALPRAG</sequence>
<keyword evidence="1" id="KW-0812">Transmembrane</keyword>
<dbReference type="AlphaFoldDB" id="A0A7G1ILX6"/>
<keyword evidence="1" id="KW-1133">Transmembrane helix</keyword>
<keyword evidence="1" id="KW-0472">Membrane</keyword>
<name>A0A7G1ILX6_MYCKA</name>
<feature type="transmembrane region" description="Helical" evidence="1">
    <location>
        <begin position="70"/>
        <end position="89"/>
    </location>
</feature>
<evidence type="ECO:0000313" key="2">
    <source>
        <dbReference type="EMBL" id="BCI91032.1"/>
    </source>
</evidence>
<evidence type="ECO:0000313" key="3">
    <source>
        <dbReference type="Proteomes" id="UP000516380"/>
    </source>
</evidence>
<dbReference type="Proteomes" id="UP000516380">
    <property type="component" value="Chromosome"/>
</dbReference>
<gene>
    <name evidence="2" type="ORF">NIIDMKKI_62380</name>
</gene>
<protein>
    <submittedName>
        <fullName evidence="2">Uncharacterized protein</fullName>
    </submittedName>
</protein>
<accession>A0A7G1ILX6</accession>
<proteinExistence type="predicted"/>
<dbReference type="EMBL" id="AP023343">
    <property type="protein sequence ID" value="BCI91032.1"/>
    <property type="molecule type" value="Genomic_DNA"/>
</dbReference>
<reference evidence="2 3" key="1">
    <citation type="submission" date="2020-07" db="EMBL/GenBank/DDBJ databases">
        <title>Mycobacterium kansasii (former subtype) with zoonotic potential isolated from diseased indoor pet cat, Japan.</title>
        <authorList>
            <person name="Fukano H."/>
            <person name="Terazono T."/>
            <person name="Hoshino Y."/>
        </authorList>
    </citation>
    <scope>NUCLEOTIDE SEQUENCE [LARGE SCALE GENOMIC DNA]</scope>
    <source>
        <strain evidence="2 3">Kuro-I</strain>
    </source>
</reference>
<evidence type="ECO:0000256" key="1">
    <source>
        <dbReference type="SAM" id="Phobius"/>
    </source>
</evidence>
<keyword evidence="3" id="KW-1185">Reference proteome</keyword>
<feature type="transmembrane region" description="Helical" evidence="1">
    <location>
        <begin position="31"/>
        <end position="49"/>
    </location>
</feature>